<keyword evidence="1" id="KW-0472">Membrane</keyword>
<accession>A0A449BJM5</accession>
<dbReference type="InterPro" id="IPR021484">
    <property type="entry name" value="DUF3137"/>
</dbReference>
<reference evidence="2 3" key="1">
    <citation type="submission" date="2019-01" db="EMBL/GenBank/DDBJ databases">
        <authorList>
            <consortium name="Pathogen Informatics"/>
        </authorList>
    </citation>
    <scope>NUCLEOTIDE SEQUENCE [LARGE SCALE GENOMIC DNA]</scope>
    <source>
        <strain evidence="2 3">NCTC10172</strain>
    </source>
</reference>
<dbReference type="KEGG" id="ahk:NCTC10172_00684"/>
<gene>
    <name evidence="2" type="ORF">NCTC10172_00684</name>
</gene>
<evidence type="ECO:0000313" key="2">
    <source>
        <dbReference type="EMBL" id="VEU82664.1"/>
    </source>
</evidence>
<keyword evidence="1" id="KW-0812">Transmembrane</keyword>
<dbReference type="PROSITE" id="PS00018">
    <property type="entry name" value="EF_HAND_1"/>
    <property type="match status" value="1"/>
</dbReference>
<proteinExistence type="predicted"/>
<evidence type="ECO:0000313" key="3">
    <source>
        <dbReference type="Proteomes" id="UP000290909"/>
    </source>
</evidence>
<organism evidence="2 3">
    <name type="scientific">Acholeplasma hippikon</name>
    <dbReference type="NCBI Taxonomy" id="264636"/>
    <lineage>
        <taxon>Bacteria</taxon>
        <taxon>Bacillati</taxon>
        <taxon>Mycoplasmatota</taxon>
        <taxon>Mollicutes</taxon>
        <taxon>Acholeplasmatales</taxon>
        <taxon>Acholeplasmataceae</taxon>
        <taxon>Acholeplasma</taxon>
    </lineage>
</organism>
<dbReference type="EMBL" id="LR215050">
    <property type="protein sequence ID" value="VEU82664.1"/>
    <property type="molecule type" value="Genomic_DNA"/>
</dbReference>
<sequence>MEEKLRELEAQRLVILAEQKKYNKRAIPFFVIGAIGFLLGIAFPDTGALFMVIGFVLIIIGAIVASIGYKHIAQFNQMFKSNLITSLLKANYDNVTYEPKGHIPLDVFLKTGLTRKPDRWRGEDFISGEKNGVKFQVSEFHLEDRHVRRDSKGNTYVTYETFFKGRFFMFEFKRIFKHDLRISEKGLLNISFNNFGLKKIETESIAFNKKFSVLTGDDQHAFYIITPVMLEEIQRIERLFKGTIALLFQGNRLYVAINDNKNTLEPNIKVPLTGQSLDYYLVDILIMQEMIHAFDLDGSKFMEIHEWVISVI</sequence>
<dbReference type="Proteomes" id="UP000290909">
    <property type="component" value="Chromosome"/>
</dbReference>
<keyword evidence="1" id="KW-1133">Transmembrane helix</keyword>
<feature type="transmembrane region" description="Helical" evidence="1">
    <location>
        <begin position="26"/>
        <end position="43"/>
    </location>
</feature>
<dbReference type="InterPro" id="IPR018247">
    <property type="entry name" value="EF_Hand_1_Ca_BS"/>
</dbReference>
<evidence type="ECO:0000256" key="1">
    <source>
        <dbReference type="SAM" id="Phobius"/>
    </source>
</evidence>
<dbReference type="Pfam" id="PF11335">
    <property type="entry name" value="DUF3137"/>
    <property type="match status" value="1"/>
</dbReference>
<dbReference type="STRING" id="1408416.GCA_000702765_00090"/>
<keyword evidence="3" id="KW-1185">Reference proteome</keyword>
<dbReference type="AlphaFoldDB" id="A0A449BJM5"/>
<name>A0A449BJM5_9MOLU</name>
<protein>
    <submittedName>
        <fullName evidence="2">Protein of uncharacterized function (DUF3137)</fullName>
    </submittedName>
</protein>
<feature type="transmembrane region" description="Helical" evidence="1">
    <location>
        <begin position="49"/>
        <end position="69"/>
    </location>
</feature>